<dbReference type="Proteomes" id="UP000186851">
    <property type="component" value="Chromosome"/>
</dbReference>
<organism evidence="4 5">
    <name type="scientific">Odinarchaeota yellowstonii (strain LCB_4)</name>
    <dbReference type="NCBI Taxonomy" id="1841599"/>
    <lineage>
        <taxon>Archaea</taxon>
        <taxon>Promethearchaeati</taxon>
        <taxon>Candidatus Odinarchaeota</taxon>
        <taxon>Candidatus Odinarchaeia</taxon>
        <taxon>Candidatus Odinarchaeales</taxon>
        <taxon>Candidatus Odinarchaeaceae</taxon>
        <taxon>Candidatus Odinarchaeum</taxon>
    </lineage>
</organism>
<dbReference type="KEGG" id="oyw:OdinLCB4_004170"/>
<sequence length="420" mass="46636">MGKITCLGACQEVGGSGFLVNANNRKILLDYGIYLRRKNPFPITVQPKEIDAIFLTHAHLDHSGALPLMYITGNPPIYTTKITMDVLRVLLEDYLNISEAILPYDEGEIESMRENFVKTSYGDIINVGEDFNVMIIDAGHIPGSYMALIEVTGKRILYTGDINIRDTLLVKGAKPNLPEIDYLIMESTYALTNHPPREELEKEFIESINQVVDKGGVVLIPAFALSRSQEVLCILKKYNFENQIILDGMAREISRIFLRYPKYFRDFKLLKDAHSQIEYIEGRKSREIAIKNGGVIIAPAGMLSGGAALYYARQLANDEKHGIFIVGYQLPGTPGRVLLDTGKLPVNGGVLDVQAQVKYFDFSAHAGSQELIEFIKSVPGNPTIIPVHGEPESVKYLADYASRELGLNTILPVSGETVEI</sequence>
<dbReference type="Pfam" id="PF07521">
    <property type="entry name" value="RMMBL"/>
    <property type="match status" value="1"/>
</dbReference>
<proteinExistence type="predicted"/>
<dbReference type="PANTHER" id="PTHR11203">
    <property type="entry name" value="CLEAVAGE AND POLYADENYLATION SPECIFICITY FACTOR FAMILY MEMBER"/>
    <property type="match status" value="1"/>
</dbReference>
<dbReference type="PANTHER" id="PTHR11203:SF52">
    <property type="entry name" value="MRNA 3-END PROCESSING FACTOR"/>
    <property type="match status" value="1"/>
</dbReference>
<name>A0AAF0D0X5_ODILC</name>
<dbReference type="SUPFAM" id="SSF56281">
    <property type="entry name" value="Metallo-hydrolase/oxidoreductase"/>
    <property type="match status" value="1"/>
</dbReference>
<dbReference type="Pfam" id="PF00753">
    <property type="entry name" value="Lactamase_B"/>
    <property type="match status" value="1"/>
</dbReference>
<dbReference type="EMBL" id="CP091871">
    <property type="protein sequence ID" value="WEU39688.1"/>
    <property type="molecule type" value="Genomic_DNA"/>
</dbReference>
<dbReference type="Pfam" id="PF10996">
    <property type="entry name" value="Beta-Casp"/>
    <property type="match status" value="1"/>
</dbReference>
<reference evidence="4" key="2">
    <citation type="journal article" date="2022" name="Nat. Microbiol.">
        <title>A closed Candidatus Odinarchaeum chromosome exposes Asgard archaeal viruses.</title>
        <authorList>
            <person name="Tamarit D."/>
            <person name="Caceres E.F."/>
            <person name="Krupovic M."/>
            <person name="Nijland R."/>
            <person name="Eme L."/>
            <person name="Robinson N.P."/>
            <person name="Ettema T.J.G."/>
        </authorList>
    </citation>
    <scope>NUCLEOTIDE SEQUENCE</scope>
    <source>
        <strain evidence="4">LCB_4</strain>
    </source>
</reference>
<dbReference type="InterPro" id="IPR011108">
    <property type="entry name" value="RMMBL"/>
</dbReference>
<feature type="domain" description="Beta-Casp" evidence="3">
    <location>
        <begin position="228"/>
        <end position="338"/>
    </location>
</feature>
<dbReference type="CDD" id="cd16295">
    <property type="entry name" value="TTHA0252-CPSF-like_MBL-fold"/>
    <property type="match status" value="1"/>
</dbReference>
<reference evidence="4" key="1">
    <citation type="journal article" date="2017" name="Nature">
        <title>Asgard archaea illuminate the origin of eukaryotic cellular complexity.</title>
        <authorList>
            <person name="Zaremba-Niedzwiedzka K."/>
            <person name="Caceres E.F."/>
            <person name="Saw J.H."/>
            <person name="Backstrom D."/>
            <person name="Juzokaite L."/>
            <person name="Vancaester E."/>
            <person name="Seitz K.W."/>
            <person name="Anantharaman K."/>
            <person name="Starnawski P."/>
            <person name="Kjeldsen K.U."/>
            <person name="Scott M.B."/>
            <person name="Nunoura T."/>
            <person name="Banfield J.F."/>
            <person name="Schramm A."/>
            <person name="Baker B.J."/>
            <person name="Spang A."/>
            <person name="Ettema T.J.G."/>
        </authorList>
    </citation>
    <scope>NUCLEOTIDE SEQUENCE</scope>
    <source>
        <strain evidence="4">LCB_4</strain>
    </source>
</reference>
<dbReference type="GO" id="GO:0004521">
    <property type="term" value="F:RNA endonuclease activity"/>
    <property type="evidence" value="ECO:0007669"/>
    <property type="project" value="TreeGrafter"/>
</dbReference>
<dbReference type="InterPro" id="IPR050698">
    <property type="entry name" value="MBL"/>
</dbReference>
<evidence type="ECO:0000313" key="4">
    <source>
        <dbReference type="EMBL" id="WEU39688.1"/>
    </source>
</evidence>
<dbReference type="InterPro" id="IPR036866">
    <property type="entry name" value="RibonucZ/Hydroxyglut_hydro"/>
</dbReference>
<dbReference type="InterPro" id="IPR001279">
    <property type="entry name" value="Metallo-B-lactamas"/>
</dbReference>
<dbReference type="Gene3D" id="3.60.15.10">
    <property type="entry name" value="Ribonuclease Z/Hydroxyacylglutathione hydrolase-like"/>
    <property type="match status" value="1"/>
</dbReference>
<evidence type="ECO:0000259" key="3">
    <source>
        <dbReference type="SMART" id="SM01027"/>
    </source>
</evidence>
<dbReference type="GO" id="GO:0016787">
    <property type="term" value="F:hydrolase activity"/>
    <property type="evidence" value="ECO:0007669"/>
    <property type="project" value="UniProtKB-KW"/>
</dbReference>
<keyword evidence="1" id="KW-0378">Hydrolase</keyword>
<gene>
    <name evidence="4" type="ORF">OdinLCB4_004170</name>
</gene>
<evidence type="ECO:0000313" key="5">
    <source>
        <dbReference type="Proteomes" id="UP000186851"/>
    </source>
</evidence>
<dbReference type="InterPro" id="IPR022712">
    <property type="entry name" value="Beta_Casp"/>
</dbReference>
<dbReference type="SMART" id="SM00849">
    <property type="entry name" value="Lactamase_B"/>
    <property type="match status" value="1"/>
</dbReference>
<protein>
    <submittedName>
        <fullName evidence="4">MBL fold metallo-hydrolase</fullName>
    </submittedName>
</protein>
<evidence type="ECO:0000256" key="1">
    <source>
        <dbReference type="ARBA" id="ARBA00022801"/>
    </source>
</evidence>
<accession>A0AAF0D0X5</accession>
<dbReference type="AlphaFoldDB" id="A0AAF0D0X5"/>
<dbReference type="SMART" id="SM01027">
    <property type="entry name" value="Beta-Casp"/>
    <property type="match status" value="1"/>
</dbReference>
<dbReference type="Gene3D" id="3.40.50.10890">
    <property type="match status" value="1"/>
</dbReference>
<feature type="domain" description="Metallo-beta-lactamase" evidence="2">
    <location>
        <begin position="14"/>
        <end position="223"/>
    </location>
</feature>
<evidence type="ECO:0000259" key="2">
    <source>
        <dbReference type="SMART" id="SM00849"/>
    </source>
</evidence>